<accession>A0ABS9MH82</accession>
<sequence length="120" mass="13782">MPGIKQNVHLHVMVTEDELDFVHTRMAEPDISDIGAYVRKMKLNSYILHVEELTPVKVLVSLQRYCSNNLNQVGIHAHTYRRESNVLIELSALVKDNKEDQSLRDNPLLLTIMFLLSANQ</sequence>
<comment type="caution">
    <text evidence="1">The sequence shown here is derived from an EMBL/GenBank/DDBJ whole genome shotgun (WGS) entry which is preliminary data.</text>
</comment>
<evidence type="ECO:0000313" key="2">
    <source>
        <dbReference type="Proteomes" id="UP001298681"/>
    </source>
</evidence>
<evidence type="ECO:0000313" key="1">
    <source>
        <dbReference type="EMBL" id="MCG4610175.1"/>
    </source>
</evidence>
<keyword evidence="2" id="KW-1185">Reference proteome</keyword>
<protein>
    <submittedName>
        <fullName evidence="1">Plasmid mobilization relaxosome protein MobC</fullName>
    </submittedName>
</protein>
<name>A0ABS9MH82_9FIRM</name>
<dbReference type="EMBL" id="JAKNHQ010000004">
    <property type="protein sequence ID" value="MCG4610175.1"/>
    <property type="molecule type" value="Genomic_DNA"/>
</dbReference>
<dbReference type="Proteomes" id="UP001298681">
    <property type="component" value="Unassembled WGS sequence"/>
</dbReference>
<organism evidence="1 2">
    <name type="scientific">Anaeromassilibacillus senegalensis</name>
    <dbReference type="NCBI Taxonomy" id="1673717"/>
    <lineage>
        <taxon>Bacteria</taxon>
        <taxon>Bacillati</taxon>
        <taxon>Bacillota</taxon>
        <taxon>Clostridia</taxon>
        <taxon>Eubacteriales</taxon>
        <taxon>Acutalibacteraceae</taxon>
        <taxon>Anaeromassilibacillus</taxon>
    </lineage>
</organism>
<reference evidence="1 2" key="1">
    <citation type="submission" date="2022-01" db="EMBL/GenBank/DDBJ databases">
        <title>Collection of gut derived symbiotic bacterial strains cultured from healthy donors.</title>
        <authorList>
            <person name="Lin H."/>
            <person name="Kohout C."/>
            <person name="Waligurski E."/>
            <person name="Pamer E.G."/>
        </authorList>
    </citation>
    <scope>NUCLEOTIDE SEQUENCE [LARGE SCALE GENOMIC DNA]</scope>
    <source>
        <strain evidence="1 2">DFI.7.58</strain>
    </source>
</reference>
<gene>
    <name evidence="1" type="ORF">L0P57_04400</name>
</gene>
<proteinExistence type="predicted"/>